<proteinExistence type="predicted"/>
<dbReference type="EMBL" id="KV453930">
    <property type="protein sequence ID" value="ODV73458.1"/>
    <property type="molecule type" value="Genomic_DNA"/>
</dbReference>
<dbReference type="AlphaFoldDB" id="A0A0H5C6D4"/>
<keyword evidence="1" id="KW-1133">Transmembrane helix</keyword>
<evidence type="ECO:0000313" key="3">
    <source>
        <dbReference type="EMBL" id="ODV73458.1"/>
    </source>
</evidence>
<feature type="transmembrane region" description="Helical" evidence="1">
    <location>
        <begin position="14"/>
        <end position="37"/>
    </location>
</feature>
<sequence>MNTSTERLDFVSRIALFLIVILIKWIFAIRCLIIWVTNGVERSTSFILSTALLLLSACHETIRKFSKVSSLHTLPYEALDRAFWAGNGDIICVDSSFVVLKETDNEKSSDLQGTQYAKQELPSKPIEPLQTNKLVLTQSYMDVLKLYKGGHSRHFVKRSTPRVTPNSTTDVVDKVQPSDGSIDILSWS</sequence>
<accession>A0A0H5C6D4</accession>
<dbReference type="RefSeq" id="XP_020070497.1">
    <property type="nucleotide sequence ID" value="XM_020216403.1"/>
</dbReference>
<evidence type="ECO:0000313" key="5">
    <source>
        <dbReference type="Proteomes" id="UP000094389"/>
    </source>
</evidence>
<reference evidence="4" key="2">
    <citation type="journal article" date="2015" name="J. Biotechnol.">
        <title>The structure of the Cyberlindnera jadinii genome and its relation to Candida utilis analyzed by the occurrence of single nucleotide polymorphisms.</title>
        <authorList>
            <person name="Rupp O."/>
            <person name="Brinkrolf K."/>
            <person name="Buerth C."/>
            <person name="Kunigo M."/>
            <person name="Schneider J."/>
            <person name="Jaenicke S."/>
            <person name="Goesmann A."/>
            <person name="Puehler A."/>
            <person name="Jaeger K.-E."/>
            <person name="Ernst J.F."/>
        </authorList>
    </citation>
    <scope>NUCLEOTIDE SEQUENCE [LARGE SCALE GENOMIC DNA]</scope>
    <source>
        <strain evidence="4">ATCC 18201 / CBS 1600 / BCRC 20928 / JCM 3617 / NBRC 0987 / NRRL Y-1542</strain>
    </source>
</reference>
<name>A0A0H5C6D4_CYBJN</name>
<reference evidence="2" key="1">
    <citation type="submission" date="2014-12" db="EMBL/GenBank/DDBJ databases">
        <authorList>
            <person name="Jaenicke S."/>
        </authorList>
    </citation>
    <scope>NUCLEOTIDE SEQUENCE [LARGE SCALE GENOMIC DNA]</scope>
    <source>
        <strain evidence="2">CBS1600</strain>
    </source>
</reference>
<dbReference type="Proteomes" id="UP000038830">
    <property type="component" value="Unassembled WGS sequence"/>
</dbReference>
<reference evidence="3 5" key="3">
    <citation type="journal article" date="2016" name="Proc. Natl. Acad. Sci. U.S.A.">
        <title>Comparative genomics of biotechnologically important yeasts.</title>
        <authorList>
            <person name="Riley R."/>
            <person name="Haridas S."/>
            <person name="Wolfe K.H."/>
            <person name="Lopes M.R."/>
            <person name="Hittinger C.T."/>
            <person name="Goeker M."/>
            <person name="Salamov A.A."/>
            <person name="Wisecaver J.H."/>
            <person name="Long T.M."/>
            <person name="Calvey C.H."/>
            <person name="Aerts A.L."/>
            <person name="Barry K.W."/>
            <person name="Choi C."/>
            <person name="Clum A."/>
            <person name="Coughlan A.Y."/>
            <person name="Deshpande S."/>
            <person name="Douglass A.P."/>
            <person name="Hanson S.J."/>
            <person name="Klenk H.-P."/>
            <person name="LaButti K.M."/>
            <person name="Lapidus A."/>
            <person name="Lindquist E.A."/>
            <person name="Lipzen A.M."/>
            <person name="Meier-Kolthoff J.P."/>
            <person name="Ohm R.A."/>
            <person name="Otillar R.P."/>
            <person name="Pangilinan J.L."/>
            <person name="Peng Y."/>
            <person name="Rokas A."/>
            <person name="Rosa C.A."/>
            <person name="Scheuner C."/>
            <person name="Sibirny A.A."/>
            <person name="Slot J.C."/>
            <person name="Stielow J.B."/>
            <person name="Sun H."/>
            <person name="Kurtzman C.P."/>
            <person name="Blackwell M."/>
            <person name="Grigoriev I.V."/>
            <person name="Jeffries T.W."/>
        </authorList>
    </citation>
    <scope>NUCLEOTIDE SEQUENCE [LARGE SCALE GENOMIC DNA]</scope>
    <source>
        <strain evidence="5">ATCC 18201 / CBS 1600 / BCRC 20928 / JCM 3617 / NBRC 0987 / NRRL Y-1542</strain>
        <strain evidence="3">NRRL Y-1542</strain>
    </source>
</reference>
<keyword evidence="5" id="KW-1185">Reference proteome</keyword>
<evidence type="ECO:0000256" key="1">
    <source>
        <dbReference type="SAM" id="Phobius"/>
    </source>
</evidence>
<organism evidence="2 4">
    <name type="scientific">Cyberlindnera jadinii (strain ATCC 18201 / CBS 1600 / BCRC 20928 / JCM 3617 / NBRC 0987 / NRRL Y-1542)</name>
    <name type="common">Torula yeast</name>
    <name type="synonym">Candida utilis</name>
    <dbReference type="NCBI Taxonomy" id="983966"/>
    <lineage>
        <taxon>Eukaryota</taxon>
        <taxon>Fungi</taxon>
        <taxon>Dikarya</taxon>
        <taxon>Ascomycota</taxon>
        <taxon>Saccharomycotina</taxon>
        <taxon>Saccharomycetes</taxon>
        <taxon>Phaffomycetales</taxon>
        <taxon>Phaffomycetaceae</taxon>
        <taxon>Cyberlindnera</taxon>
    </lineage>
</organism>
<accession>A0A1E4S1U4</accession>
<gene>
    <name evidence="2" type="ORF">BN1211_4284</name>
    <name evidence="3" type="ORF">CYBJADRAFT_172870</name>
</gene>
<keyword evidence="1" id="KW-0812">Transmembrane</keyword>
<evidence type="ECO:0000313" key="2">
    <source>
        <dbReference type="EMBL" id="CEP23641.1"/>
    </source>
</evidence>
<keyword evidence="1" id="KW-0472">Membrane</keyword>
<dbReference type="Proteomes" id="UP000094389">
    <property type="component" value="Unassembled WGS sequence"/>
</dbReference>
<evidence type="ECO:0000313" key="4">
    <source>
        <dbReference type="Proteomes" id="UP000038830"/>
    </source>
</evidence>
<dbReference type="EMBL" id="CDQK01000004">
    <property type="protein sequence ID" value="CEP23641.1"/>
    <property type="molecule type" value="Genomic_DNA"/>
</dbReference>
<dbReference type="GeneID" id="30990799"/>
<protein>
    <submittedName>
        <fullName evidence="2">Uncharacterized protein</fullName>
    </submittedName>
</protein>